<feature type="compositionally biased region" description="Low complexity" evidence="6">
    <location>
        <begin position="1906"/>
        <end position="1924"/>
    </location>
</feature>
<feature type="compositionally biased region" description="Basic and acidic residues" evidence="6">
    <location>
        <begin position="600"/>
        <end position="614"/>
    </location>
</feature>
<dbReference type="GO" id="GO:0060271">
    <property type="term" value="P:cilium assembly"/>
    <property type="evidence" value="ECO:0007669"/>
    <property type="project" value="TreeGrafter"/>
</dbReference>
<keyword evidence="8" id="KW-0282">Flagellum</keyword>
<keyword evidence="4" id="KW-0969">Cilium</keyword>
<dbReference type="SMART" id="SM00033">
    <property type="entry name" value="CH"/>
    <property type="match status" value="1"/>
</dbReference>
<dbReference type="PROSITE" id="PS50021">
    <property type="entry name" value="CH"/>
    <property type="match status" value="1"/>
</dbReference>
<dbReference type="OrthoDB" id="10060824at2759"/>
<feature type="region of interest" description="Disordered" evidence="6">
    <location>
        <begin position="1906"/>
        <end position="1955"/>
    </location>
</feature>
<accession>A0A078AP70</accession>
<evidence type="ECO:0000256" key="6">
    <source>
        <dbReference type="SAM" id="MobiDB-lite"/>
    </source>
</evidence>
<protein>
    <submittedName>
        <fullName evidence="8">Flagellar associated protein</fullName>
    </submittedName>
</protein>
<feature type="compositionally biased region" description="Polar residues" evidence="6">
    <location>
        <begin position="2950"/>
        <end position="2960"/>
    </location>
</feature>
<feature type="region of interest" description="Disordered" evidence="6">
    <location>
        <begin position="350"/>
        <end position="372"/>
    </location>
</feature>
<dbReference type="Pfam" id="PF24291">
    <property type="entry name" value="Ig_CFAP65"/>
    <property type="match status" value="1"/>
</dbReference>
<dbReference type="Gene3D" id="2.60.40.10">
    <property type="entry name" value="Immunoglobulins"/>
    <property type="match status" value="8"/>
</dbReference>
<name>A0A078AP70_STYLE</name>
<dbReference type="PANTHER" id="PTHR45912:SF3">
    <property type="entry name" value="CILIA- AND FLAGELLA-ASSOCIATED PROTEIN 47"/>
    <property type="match status" value="1"/>
</dbReference>
<dbReference type="InterPro" id="IPR053879">
    <property type="entry name" value="HYDIN_VesB_CFA65-like_Ig"/>
</dbReference>
<dbReference type="SUPFAM" id="SSF47576">
    <property type="entry name" value="Calponin-homology domain, CH-domain"/>
    <property type="match status" value="1"/>
</dbReference>
<dbReference type="Pfam" id="PF24529">
    <property type="entry name" value="CFAP47"/>
    <property type="match status" value="1"/>
</dbReference>
<proteinExistence type="predicted"/>
<dbReference type="Pfam" id="PF24771">
    <property type="entry name" value="Ig_CFAP74_1st"/>
    <property type="match status" value="1"/>
</dbReference>
<dbReference type="InterPro" id="IPR036872">
    <property type="entry name" value="CH_dom_sf"/>
</dbReference>
<keyword evidence="5" id="KW-0966">Cell projection</keyword>
<evidence type="ECO:0000256" key="4">
    <source>
        <dbReference type="ARBA" id="ARBA00023069"/>
    </source>
</evidence>
<dbReference type="InParanoid" id="A0A078AP70"/>
<feature type="region of interest" description="Disordered" evidence="6">
    <location>
        <begin position="2920"/>
        <end position="2983"/>
    </location>
</feature>
<evidence type="ECO:0000256" key="5">
    <source>
        <dbReference type="ARBA" id="ARBA00023273"/>
    </source>
</evidence>
<feature type="region of interest" description="Disordered" evidence="6">
    <location>
        <begin position="1092"/>
        <end position="1125"/>
    </location>
</feature>
<keyword evidence="3" id="KW-0963">Cytoplasm</keyword>
<evidence type="ECO:0000256" key="1">
    <source>
        <dbReference type="ARBA" id="ARBA00004138"/>
    </source>
</evidence>
<dbReference type="InterPro" id="IPR008962">
    <property type="entry name" value="PapD-like_sf"/>
</dbReference>
<dbReference type="GO" id="GO:0005929">
    <property type="term" value="C:cilium"/>
    <property type="evidence" value="ECO:0007669"/>
    <property type="project" value="UniProtKB-SubCell"/>
</dbReference>
<reference evidence="8 9" key="1">
    <citation type="submission" date="2014-06" db="EMBL/GenBank/DDBJ databases">
        <authorList>
            <person name="Swart Estienne"/>
        </authorList>
    </citation>
    <scope>NUCLEOTIDE SEQUENCE [LARGE SCALE GENOMIC DNA]</scope>
    <source>
        <strain evidence="8 9">130c</strain>
    </source>
</reference>
<feature type="region of interest" description="Disordered" evidence="6">
    <location>
        <begin position="506"/>
        <end position="530"/>
    </location>
</feature>
<evidence type="ECO:0000256" key="3">
    <source>
        <dbReference type="ARBA" id="ARBA00022490"/>
    </source>
</evidence>
<dbReference type="GO" id="GO:0005737">
    <property type="term" value="C:cytoplasm"/>
    <property type="evidence" value="ECO:0007669"/>
    <property type="project" value="UniProtKB-SubCell"/>
</dbReference>
<dbReference type="InterPro" id="IPR001715">
    <property type="entry name" value="CH_dom"/>
</dbReference>
<feature type="compositionally biased region" description="Acidic residues" evidence="6">
    <location>
        <begin position="1107"/>
        <end position="1120"/>
    </location>
</feature>
<dbReference type="Pfam" id="PF22544">
    <property type="entry name" value="HYDIN_VesB_CFA65-like_Ig"/>
    <property type="match status" value="1"/>
</dbReference>
<evidence type="ECO:0000256" key="2">
    <source>
        <dbReference type="ARBA" id="ARBA00004496"/>
    </source>
</evidence>
<feature type="region of interest" description="Disordered" evidence="6">
    <location>
        <begin position="600"/>
        <end position="624"/>
    </location>
</feature>
<feature type="compositionally biased region" description="Basic and acidic residues" evidence="6">
    <location>
        <begin position="519"/>
        <end position="530"/>
    </location>
</feature>
<evidence type="ECO:0000259" key="7">
    <source>
        <dbReference type="PROSITE" id="PS50021"/>
    </source>
</evidence>
<dbReference type="InterPro" id="IPR013783">
    <property type="entry name" value="Ig-like_fold"/>
</dbReference>
<dbReference type="SUPFAM" id="SSF49354">
    <property type="entry name" value="PapD-like"/>
    <property type="match status" value="1"/>
</dbReference>
<dbReference type="OMA" id="PMTNEAK"/>
<evidence type="ECO:0000313" key="8">
    <source>
        <dbReference type="EMBL" id="CDW84175.1"/>
    </source>
</evidence>
<evidence type="ECO:0000313" key="9">
    <source>
        <dbReference type="Proteomes" id="UP000039865"/>
    </source>
</evidence>
<dbReference type="Gene3D" id="1.10.418.10">
    <property type="entry name" value="Calponin-like domain"/>
    <property type="match status" value="1"/>
</dbReference>
<comment type="subcellular location">
    <subcellularLocation>
        <location evidence="1">Cell projection</location>
        <location evidence="1">Cilium</location>
    </subcellularLocation>
    <subcellularLocation>
        <location evidence="2">Cytoplasm</location>
    </subcellularLocation>
</comment>
<dbReference type="Proteomes" id="UP000039865">
    <property type="component" value="Unassembled WGS sequence"/>
</dbReference>
<dbReference type="PANTHER" id="PTHR45912">
    <property type="entry name" value="CILIA- AND FLAGELLA-ASSOCIATED PROTEIN 47"/>
    <property type="match status" value="1"/>
</dbReference>
<dbReference type="InterPro" id="IPR058952">
    <property type="entry name" value="Ig_CFAP47"/>
</dbReference>
<dbReference type="Pfam" id="PF00307">
    <property type="entry name" value="CH"/>
    <property type="match status" value="1"/>
</dbReference>
<feature type="compositionally biased region" description="Polar residues" evidence="6">
    <location>
        <begin position="2927"/>
        <end position="2940"/>
    </location>
</feature>
<keyword evidence="9" id="KW-1185">Reference proteome</keyword>
<feature type="region of interest" description="Disordered" evidence="6">
    <location>
        <begin position="2112"/>
        <end position="2137"/>
    </location>
</feature>
<dbReference type="EMBL" id="CCKQ01012545">
    <property type="protein sequence ID" value="CDW84175.1"/>
    <property type="molecule type" value="Genomic_DNA"/>
</dbReference>
<dbReference type="CDD" id="cd21218">
    <property type="entry name" value="CH_PLS_FIM_rpt2"/>
    <property type="match status" value="1"/>
</dbReference>
<feature type="domain" description="Calponin-homology (CH)" evidence="7">
    <location>
        <begin position="1648"/>
        <end position="1758"/>
    </location>
</feature>
<organism evidence="8 9">
    <name type="scientific">Stylonychia lemnae</name>
    <name type="common">Ciliate</name>
    <dbReference type="NCBI Taxonomy" id="5949"/>
    <lineage>
        <taxon>Eukaryota</taxon>
        <taxon>Sar</taxon>
        <taxon>Alveolata</taxon>
        <taxon>Ciliophora</taxon>
        <taxon>Intramacronucleata</taxon>
        <taxon>Spirotrichea</taxon>
        <taxon>Stichotrichia</taxon>
        <taxon>Sporadotrichida</taxon>
        <taxon>Oxytrichidae</taxon>
        <taxon>Stylonychinae</taxon>
        <taxon>Stylonychia</taxon>
    </lineage>
</organism>
<dbReference type="InterPro" id="IPR056343">
    <property type="entry name" value="CFAP47_dom"/>
</dbReference>
<dbReference type="Pfam" id="PF26579">
    <property type="entry name" value="Ig_CFAP47"/>
    <property type="match status" value="1"/>
</dbReference>
<dbReference type="InterPro" id="IPR056305">
    <property type="entry name" value="Ig_CFAP65_10th"/>
</dbReference>
<sequence length="2983" mass="335745">MKKNPTLKEYSILQKYPSKTLNNTTINTLANTEAPIEVFPPEIFFKDIESHQNYEVTVTVRNISKKVRRIKFSQPKTNKFKCDYDMQGPVAAGLAIKMNVSFETDVEGDFHDVIEISTEDHKETYKLYLHALKPGPDIQFEPLVNFKFIPINTTKYEEIEFKNEGRVAGTVRLDFDQKKNAELSVEPARFTLEPDEIRKVRVGLTATDPDFLMKLIQVVVEGQDRVRNIEITATSVEHHLSIVFEEGGGQKSSLNFGTLYMGERREYPAFLVNNGPKPVTYNFKFLQGLRNLDDAHHSEDENFVSPSQAGKELTERVLTAEPLSGSVAAYSQLPIKFICRTKKFEKVGGFSDHTQRIKPDKPGSASAPSEDKYTIKPEEYASLALINFGEGHDDLKVQMMARACYPEIKINRQNIQFGECATNERKDYNLTIKNKNEDLPIDFNFTKIAHFHAIPARGKLLPGTEHSINISFEPKNFGVFNQQMDLELLGGIYKIPIKVMGSSNSMGSKTLGQRGPQAKPDDFQPPKNFIDEHQADFPAAKTLSKTNKQGGPNDLPKWLQESTTMQIDSQLKIDNTEKIDQYLVIKQNKTKYNEFLKKERQGREKDAKIQEKMKSTSRPPPQTFEEIKNDIDLGMDFGMEPPQLTLPDQVDPLYVEKPIGNYEPMNNVAQKRIKGTEKGSETESRIIRKKFKSEPTTQAELRDCSEELTGEQLQKINAGPQIIDFKTVFVKSTTTKSFIVTNDLRQHIHVRLVIQDKELIKSSPLSQVIPPGQEAGFDITFCSESQQAVTFKREITYFINDSKAFKFRVQAQAEPVTLDISKKSLKFQFPDDFMDMSISENIVITNTGNATAKFKWIYGVSGVFVPSPVEDEVPPGSSKISKITFTPPGPKPDDELITLKIEDGLPVDVKCSGIVNEAKCVVKEKSVEFDNVPVGIRAKEQVFHIKNQIRIPAVFYVQCDNEELTINPSKGKISADQQQIFNVSFLSNVEKEFNSEITVHIRGAKPLKIPVRANAIIPDVKIEEDIFDYGGVTFGDSKTMPLTIHNDSNIDAKIILDLRDYPEFEIILPIESVDDDVASEIMVPIAEQINYNDLDDMNPDDIKDPLNEDEGDEEEEEDDDQNKRHVQITLKPDKSPLKLLLKYTPCDVDDPRNFELPLKLAGVGDIEGLNRVVKGVGVKPRFLLEPTVINFKTKVIAKGSKPLPFHNDITISNPDHNPITWSIDREVLDKSKVFQMNPTEGRLEPGTTSTVRVTFNPLEPQEYVVKVPLYLDGDKSKAYLMIEFRGEGAEAKIFFDRREIILPCVPLGFPAKATFLVCHNGYENLELRPKIATEVGKLPITLNFPDGKNLGVTKQKLKVEAIFQNKKPLSFTTHIDFYDDEGNKFSIPISGTTDNSLFTVFSYMQRNPDEINLEYGPGKPIMIVQDASSDQESGKTGIPGGKAFSKTGASSVISRTARSLVGFNPVPVQILEKNCEYVCRWFNATLQSSTMQNFPNDIINQNGNQVFELIAYLSGKRPPGQAPKILGNNNNQNAKDNLKILLTQYEELINFLKVNGAHLNTVRPEYLLSLSDYSKFLKMNPKEENMKPKTLERIFPYLSQESWITVFYQVLKIYYLNRVTAKSFKTLPGMAQNEANVDPPMTSSNIYSVSETILLKWMQSHYNKVNPMHPKALTNFDADLHDGLVFASLIRSHFGNSKNIKDMKPSVYNEEQVLFNAKKVIEAVHEIGLQTHLSPSDIANPSARELLLFCVQLYQGLPHYIPKAQIEFPAVLGDLVTKNIELSNPSKNPISYWVKLDGSSDFSVDEDCVRIEPGNTVNFPIKFQSRISNAVMGKIIFTNKKEGNIQAAAMVFEMVSNVYERNSIEKLEKTTKLYKATQIDIELQNPFPQDVAFNVQIIYERNQKAPGKKGAQGAAGAAAGANQGKGDKNQQANLPAGAKKGSAPDPSKGKNPNVPDPFSCKLEIAKVRKNQTVNVPILFLPFELGVHKCFVVFTDENVGELQYTIIGKAELPEIMDSFTENCNAEETFTMRKLLNYKNDKLEQAKNQVMDKNTLLKQREAAAQQQTLVPGKGGVAAAPSDQKYFEIEISHPSFTGQSSITLYDQARNFGRDAAKGTVSTPKGGAKQSNQNQAAAGDQGNLNMLELTVNPTKPATYPCFVILKSLDRTDIRLYEFKVNAIPQKIKAQLEFRVPARGSVAQEIPIVNNSQKEWTVTATLDQVKGGCFSLTRNQIVVKKSTTENFILSFKPTWVCTVTGMLTLHNKNTGEVYEYELKGFGEEPLAEDHIVLNCKARETTKTFFEIKNPTEKQANYTVWTDLQNAVGKKEFSIKPKDVFKYELAITPLLGGVYTASITFQDNEERFMWWTVEVRTDSPKPERTVDLKAFIRKAATAEIFLNNPLNEPISFEVFYSGEGLLGDSVFSLEPKSIGTYNLIFSPLMSGEFQGTIGFLNEKVGEFWYDLNLVAEENPPVNLELLECELGKVASHFITLENPTGNELLLDYRNSNPTNFEVIPDKIVLPPYETQRVCIQYSPSNLDVVESGQIIIENPQVGKWEFNIEGKGLIPTIMEPQPISTAVGNNTSSMLTFKNPFREGSTVSVHMETDDSRIFSLLLKRNKFNIGPLGILQIPYSFSPQTMTESKATIVIGMSKQLVWRYPLKGIAESASTVIDYHFKTKARKPVEETLRIVLPGFEDVNFNDTFRYEINVQNQQHKGFIERSVFFEQKNETLSSTKDPLIFFMRFEPLRPFKTNTEFIVYKSTGGRWKFNMIFEALDPEVDDVIIIQSPLHKTSSVSFKLSNHMRTFAEFNSFFTPDSAPEFVVYPKTGLLEPYGKQVFQQFNDFRDGTNFIVSFTPTEYGKAKIGKLVIQTEEMQWTYEIRGSHPQYKIPEVGGGRIQNKLSKEIATVFKAKHDEKKNFLKENLKTTKHNNPTNPGQNSPGKNQGYGGASVANISQRGNNKSRAGGTTTAGGRDQSNDRSTFLKP</sequence>
<gene>
    <name evidence="8" type="primary">Contig13052.g13919</name>
    <name evidence="8" type="ORF">STYLEM_13232</name>
</gene>